<protein>
    <submittedName>
        <fullName evidence="13">3-hydroxyacyl-CoA dehydrogenase NAD-binding domain-containing protein</fullName>
    </submittedName>
</protein>
<sequence length="708" mass="73409">MTGYTERVTIVVPSDITVPSLGTVLVLTLAPEEGLSASPRPCTLGAAGLANVERAVTDAAARAATGEIDAVVLTGTGPTFLAGADLRLIRTSGDRAAVQETAEAGHRVVAAIADLPVPTLAYLNGAALGGGLELALACDHRVADPGVRAIGLPEAYLGLLPGWGGCTTLPRLVGPDAALRVIIDNPARSNRTLTASRALEAGVVDAVLPPAADDDPGGPLAPALSWLEHVLTGDTPAPDRPAPSEQDWQEALDARRSLVRTREVGGAPAMARALATVESARSLSREAAFAVEDDALVELIMSDQLRAGLYAFDLLTRRSKNPVGRPADVTGREIESVGVAGAGLMAGQLALLLARSLRVPVTMREIDEDRAAKGLAAVQAEIERATARGQLGANEAEQLGSLLSVTTDVSDLAGADLVIEAVFEELDVKRTVFAELEQVVRPDTILATNTSSLSVTAMARDLQFPERVVGLHFFNPVAVMPLVEVVRAERTDDVAYATAFAIAESCRKTAVAVADAPGFVVNRLLLRLLGEVLGALEEGMPVSVADEALAPMGLPMGPFQLLELVGPAVAEHVLVTLRQELGERYPDSPGLAEVVRTGRSFVRGEGRPTASSPVDEGVGELFGSRPVAAPPDAGGLLERVRVALAEEVSLLLADGVVADAADVDLAMILGAAWPLHLGGITPYLDRTGAAEAAAGGRFHPPGEADLPH</sequence>
<dbReference type="InterPro" id="IPR036291">
    <property type="entry name" value="NAD(P)-bd_dom_sf"/>
</dbReference>
<dbReference type="InterPro" id="IPR006176">
    <property type="entry name" value="3-OHacyl-CoA_DH_NAD-bd"/>
</dbReference>
<evidence type="ECO:0000256" key="2">
    <source>
        <dbReference type="ARBA" id="ARBA00007005"/>
    </source>
</evidence>
<reference evidence="14" key="1">
    <citation type="journal article" date="2019" name="Int. J. Syst. Evol. Microbiol.">
        <title>The Global Catalogue of Microorganisms (GCM) 10K type strain sequencing project: providing services to taxonomists for standard genome sequencing and annotation.</title>
        <authorList>
            <consortium name="The Broad Institute Genomics Platform"/>
            <consortium name="The Broad Institute Genome Sequencing Center for Infectious Disease"/>
            <person name="Wu L."/>
            <person name="Ma J."/>
        </authorList>
    </citation>
    <scope>NUCLEOTIDE SEQUENCE [LARGE SCALE GENOMIC DNA]</scope>
    <source>
        <strain evidence="14">JCM 17810</strain>
    </source>
</reference>
<evidence type="ECO:0000259" key="11">
    <source>
        <dbReference type="Pfam" id="PF00725"/>
    </source>
</evidence>
<comment type="caution">
    <text evidence="13">The sequence shown here is derived from an EMBL/GenBank/DDBJ whole genome shotgun (WGS) entry which is preliminary data.</text>
</comment>
<feature type="domain" description="3-hydroxyacyl-CoA dehydrogenase C-terminal" evidence="11">
    <location>
        <begin position="518"/>
        <end position="599"/>
    </location>
</feature>
<dbReference type="SUPFAM" id="SSF51735">
    <property type="entry name" value="NAD(P)-binding Rossmann-fold domains"/>
    <property type="match status" value="1"/>
</dbReference>
<feature type="domain" description="3-hydroxyacyl-CoA dehydrogenase NAD binding" evidence="12">
    <location>
        <begin position="337"/>
        <end position="515"/>
    </location>
</feature>
<dbReference type="InterPro" id="IPR006108">
    <property type="entry name" value="3HC_DH_C"/>
</dbReference>
<evidence type="ECO:0000256" key="3">
    <source>
        <dbReference type="ARBA" id="ARBA00022832"/>
    </source>
</evidence>
<evidence type="ECO:0000256" key="7">
    <source>
        <dbReference type="ARBA" id="ARBA00023098"/>
    </source>
</evidence>
<keyword evidence="5" id="KW-0560">Oxidoreductase</keyword>
<keyword evidence="4" id="KW-0442">Lipid degradation</keyword>
<comment type="pathway">
    <text evidence="1">Lipid metabolism; fatty acid beta-oxidation.</text>
</comment>
<evidence type="ECO:0000256" key="4">
    <source>
        <dbReference type="ARBA" id="ARBA00022963"/>
    </source>
</evidence>
<dbReference type="SUPFAM" id="SSF48179">
    <property type="entry name" value="6-phosphogluconate dehydrogenase C-terminal domain-like"/>
    <property type="match status" value="2"/>
</dbReference>
<evidence type="ECO:0000313" key="13">
    <source>
        <dbReference type="EMBL" id="GAA4433293.1"/>
    </source>
</evidence>
<dbReference type="PANTHER" id="PTHR43612">
    <property type="entry name" value="TRIFUNCTIONAL ENZYME SUBUNIT ALPHA"/>
    <property type="match status" value="1"/>
</dbReference>
<evidence type="ECO:0000256" key="9">
    <source>
        <dbReference type="ARBA" id="ARBA00023268"/>
    </source>
</evidence>
<keyword evidence="6" id="KW-0520">NAD</keyword>
<gene>
    <name evidence="13" type="ORF">GCM10023169_40110</name>
</gene>
<dbReference type="CDD" id="cd06558">
    <property type="entry name" value="crotonase-like"/>
    <property type="match status" value="1"/>
</dbReference>
<keyword evidence="8" id="KW-0456">Lyase</keyword>
<dbReference type="RefSeq" id="WP_345218834.1">
    <property type="nucleotide sequence ID" value="NZ_BAABGN010000013.1"/>
</dbReference>
<dbReference type="Pfam" id="PF00725">
    <property type="entry name" value="3HCDH"/>
    <property type="match status" value="1"/>
</dbReference>
<evidence type="ECO:0000256" key="8">
    <source>
        <dbReference type="ARBA" id="ARBA00023239"/>
    </source>
</evidence>
<keyword evidence="7" id="KW-0443">Lipid metabolism</keyword>
<dbReference type="Pfam" id="PF02737">
    <property type="entry name" value="3HCDH_N"/>
    <property type="match status" value="1"/>
</dbReference>
<evidence type="ECO:0000256" key="1">
    <source>
        <dbReference type="ARBA" id="ARBA00005005"/>
    </source>
</evidence>
<dbReference type="Proteomes" id="UP001500622">
    <property type="component" value="Unassembled WGS sequence"/>
</dbReference>
<name>A0ABP8LQ95_9MICO</name>
<evidence type="ECO:0000256" key="10">
    <source>
        <dbReference type="ARBA" id="ARBA00049556"/>
    </source>
</evidence>
<keyword evidence="3" id="KW-0276">Fatty acid metabolism</keyword>
<dbReference type="Gene3D" id="3.90.226.10">
    <property type="entry name" value="2-enoyl-CoA Hydratase, Chain A, domain 1"/>
    <property type="match status" value="1"/>
</dbReference>
<accession>A0ABP8LQ95</accession>
<comment type="catalytic activity">
    <reaction evidence="10">
        <text>a (3S)-3-hydroxyacyl-CoA + NAD(+) = a 3-oxoacyl-CoA + NADH + H(+)</text>
        <dbReference type="Rhea" id="RHEA:22432"/>
        <dbReference type="ChEBI" id="CHEBI:15378"/>
        <dbReference type="ChEBI" id="CHEBI:57318"/>
        <dbReference type="ChEBI" id="CHEBI:57540"/>
        <dbReference type="ChEBI" id="CHEBI:57945"/>
        <dbReference type="ChEBI" id="CHEBI:90726"/>
        <dbReference type="EC" id="1.1.1.35"/>
    </reaction>
</comment>
<proteinExistence type="inferred from homology"/>
<dbReference type="SUPFAM" id="SSF52096">
    <property type="entry name" value="ClpP/crotonase"/>
    <property type="match status" value="1"/>
</dbReference>
<organism evidence="13 14">
    <name type="scientific">Georgenia halophila</name>
    <dbReference type="NCBI Taxonomy" id="620889"/>
    <lineage>
        <taxon>Bacteria</taxon>
        <taxon>Bacillati</taxon>
        <taxon>Actinomycetota</taxon>
        <taxon>Actinomycetes</taxon>
        <taxon>Micrococcales</taxon>
        <taxon>Bogoriellaceae</taxon>
        <taxon>Georgenia</taxon>
    </lineage>
</organism>
<dbReference type="Gene3D" id="3.40.50.720">
    <property type="entry name" value="NAD(P)-binding Rossmann-like Domain"/>
    <property type="match status" value="1"/>
</dbReference>
<dbReference type="InterPro" id="IPR001753">
    <property type="entry name" value="Enoyl-CoA_hydra/iso"/>
</dbReference>
<dbReference type="PANTHER" id="PTHR43612:SF3">
    <property type="entry name" value="TRIFUNCTIONAL ENZYME SUBUNIT ALPHA, MITOCHONDRIAL"/>
    <property type="match status" value="1"/>
</dbReference>
<evidence type="ECO:0000313" key="14">
    <source>
        <dbReference type="Proteomes" id="UP001500622"/>
    </source>
</evidence>
<dbReference type="Pfam" id="PF00378">
    <property type="entry name" value="ECH_1"/>
    <property type="match status" value="1"/>
</dbReference>
<evidence type="ECO:0000259" key="12">
    <source>
        <dbReference type="Pfam" id="PF02737"/>
    </source>
</evidence>
<dbReference type="EMBL" id="BAABGN010000013">
    <property type="protein sequence ID" value="GAA4433293.1"/>
    <property type="molecule type" value="Genomic_DNA"/>
</dbReference>
<keyword evidence="14" id="KW-1185">Reference proteome</keyword>
<keyword evidence="9" id="KW-0511">Multifunctional enzyme</keyword>
<dbReference type="InterPro" id="IPR050136">
    <property type="entry name" value="FA_oxidation_alpha_subunit"/>
</dbReference>
<evidence type="ECO:0000256" key="5">
    <source>
        <dbReference type="ARBA" id="ARBA00023002"/>
    </source>
</evidence>
<dbReference type="InterPro" id="IPR008927">
    <property type="entry name" value="6-PGluconate_DH-like_C_sf"/>
</dbReference>
<dbReference type="Gene3D" id="1.10.1040.50">
    <property type="match status" value="1"/>
</dbReference>
<dbReference type="InterPro" id="IPR029045">
    <property type="entry name" value="ClpP/crotonase-like_dom_sf"/>
</dbReference>
<comment type="similarity">
    <text evidence="2">In the central section; belongs to the 3-hydroxyacyl-CoA dehydrogenase family.</text>
</comment>
<evidence type="ECO:0000256" key="6">
    <source>
        <dbReference type="ARBA" id="ARBA00023027"/>
    </source>
</evidence>